<accession>A0ABM1W3M4</accession>
<dbReference type="Gene3D" id="1.20.1250.20">
    <property type="entry name" value="MFS general substrate transporter like domains"/>
    <property type="match status" value="1"/>
</dbReference>
<keyword evidence="2" id="KW-0813">Transport</keyword>
<protein>
    <submittedName>
        <fullName evidence="9">Solute carrier family 2, facilitated glucose transporter member 1-like</fullName>
    </submittedName>
</protein>
<evidence type="ECO:0000313" key="8">
    <source>
        <dbReference type="Proteomes" id="UP000694888"/>
    </source>
</evidence>
<evidence type="ECO:0000256" key="2">
    <source>
        <dbReference type="ARBA" id="ARBA00022448"/>
    </source>
</evidence>
<feature type="domain" description="Major facilitator superfamily (MFS) profile" evidence="7">
    <location>
        <begin position="43"/>
        <end position="227"/>
    </location>
</feature>
<keyword evidence="4 6" id="KW-1133">Transmembrane helix</keyword>
<evidence type="ECO:0000259" key="7">
    <source>
        <dbReference type="PROSITE" id="PS50850"/>
    </source>
</evidence>
<dbReference type="InterPro" id="IPR005829">
    <property type="entry name" value="Sugar_transporter_CS"/>
</dbReference>
<evidence type="ECO:0000256" key="4">
    <source>
        <dbReference type="ARBA" id="ARBA00022989"/>
    </source>
</evidence>
<evidence type="ECO:0000256" key="6">
    <source>
        <dbReference type="SAM" id="Phobius"/>
    </source>
</evidence>
<dbReference type="InterPro" id="IPR003663">
    <property type="entry name" value="Sugar/inositol_transpt"/>
</dbReference>
<keyword evidence="5 6" id="KW-0472">Membrane</keyword>
<dbReference type="InterPro" id="IPR045263">
    <property type="entry name" value="GLUT"/>
</dbReference>
<dbReference type="Pfam" id="PF00083">
    <property type="entry name" value="Sugar_tr"/>
    <property type="match status" value="1"/>
</dbReference>
<dbReference type="PANTHER" id="PTHR23503:SF8">
    <property type="entry name" value="FACILITATED GLUCOSE TRANSPORTER PROTEIN 1"/>
    <property type="match status" value="1"/>
</dbReference>
<dbReference type="PROSITE" id="PS00216">
    <property type="entry name" value="SUGAR_TRANSPORT_1"/>
    <property type="match status" value="1"/>
</dbReference>
<proteinExistence type="predicted"/>
<feature type="transmembrane region" description="Helical" evidence="6">
    <location>
        <begin position="122"/>
        <end position="140"/>
    </location>
</feature>
<keyword evidence="3 6" id="KW-0812">Transmembrane</keyword>
<feature type="transmembrane region" description="Helical" evidence="6">
    <location>
        <begin position="146"/>
        <end position="172"/>
    </location>
</feature>
<evidence type="ECO:0000256" key="1">
    <source>
        <dbReference type="ARBA" id="ARBA00004141"/>
    </source>
</evidence>
<organism evidence="8 9">
    <name type="scientific">Aplysia californica</name>
    <name type="common">California sea hare</name>
    <dbReference type="NCBI Taxonomy" id="6500"/>
    <lineage>
        <taxon>Eukaryota</taxon>
        <taxon>Metazoa</taxon>
        <taxon>Spiralia</taxon>
        <taxon>Lophotrochozoa</taxon>
        <taxon>Mollusca</taxon>
        <taxon>Gastropoda</taxon>
        <taxon>Heterobranchia</taxon>
        <taxon>Euthyneura</taxon>
        <taxon>Tectipleura</taxon>
        <taxon>Aplysiida</taxon>
        <taxon>Aplysioidea</taxon>
        <taxon>Aplysiidae</taxon>
        <taxon>Aplysia</taxon>
    </lineage>
</organism>
<dbReference type="PROSITE" id="PS50850">
    <property type="entry name" value="MFS"/>
    <property type="match status" value="1"/>
</dbReference>
<evidence type="ECO:0000256" key="3">
    <source>
        <dbReference type="ARBA" id="ARBA00022692"/>
    </source>
</evidence>
<dbReference type="Proteomes" id="UP000694888">
    <property type="component" value="Unplaced"/>
</dbReference>
<dbReference type="PROSITE" id="PS00217">
    <property type="entry name" value="SUGAR_TRANSPORT_2"/>
    <property type="match status" value="1"/>
</dbReference>
<dbReference type="GeneID" id="106013723"/>
<dbReference type="PRINTS" id="PR00171">
    <property type="entry name" value="SUGRTRNSPORT"/>
</dbReference>
<keyword evidence="8" id="KW-1185">Reference proteome</keyword>
<dbReference type="InterPro" id="IPR036259">
    <property type="entry name" value="MFS_trans_sf"/>
</dbReference>
<comment type="subcellular location">
    <subcellularLocation>
        <location evidence="1">Membrane</location>
        <topology evidence="1">Multi-pass membrane protein</topology>
    </subcellularLocation>
</comment>
<dbReference type="PANTHER" id="PTHR23503">
    <property type="entry name" value="SOLUTE CARRIER FAMILY 2"/>
    <property type="match status" value="1"/>
</dbReference>
<reference evidence="9" key="1">
    <citation type="submission" date="2025-08" db="UniProtKB">
        <authorList>
            <consortium name="RefSeq"/>
        </authorList>
    </citation>
    <scope>IDENTIFICATION</scope>
</reference>
<dbReference type="InterPro" id="IPR005828">
    <property type="entry name" value="MFS_sugar_transport-like"/>
</dbReference>
<dbReference type="RefSeq" id="XP_035829267.1">
    <property type="nucleotide sequence ID" value="XM_035973374.1"/>
</dbReference>
<feature type="transmembrane region" description="Helical" evidence="6">
    <location>
        <begin position="92"/>
        <end position="115"/>
    </location>
</feature>
<feature type="transmembrane region" description="Helical" evidence="6">
    <location>
        <begin position="184"/>
        <end position="204"/>
    </location>
</feature>
<name>A0ABM1W3M4_APLCA</name>
<evidence type="ECO:0000313" key="9">
    <source>
        <dbReference type="RefSeq" id="XP_035829267.1"/>
    </source>
</evidence>
<dbReference type="SUPFAM" id="SSF103473">
    <property type="entry name" value="MFS general substrate transporter"/>
    <property type="match status" value="1"/>
</dbReference>
<sequence>MASYSNGDNAECSVVTKSPMKKLSVSPTAQEGRQNVTVRLCLSVLGAVLGSFQFGYNTGVINAPESSIKSFMNQTEWERSGESMTEEKGTNLFALIVAIFAAGGCLGGLAAGWWADFFGRKVGLLTNTTFGIVAAVLMYFSRLAGAYEMIIVGRFLVGINCGLYTGLTPLYLSEIASSDIRGALGVLHQLGVVLGILLSQVLGFQELLGNTSSWEVLMGQSFLATLC</sequence>
<gene>
    <name evidence="9" type="primary">LOC106013723</name>
</gene>
<evidence type="ECO:0000256" key="5">
    <source>
        <dbReference type="ARBA" id="ARBA00023136"/>
    </source>
</evidence>
<dbReference type="InterPro" id="IPR020846">
    <property type="entry name" value="MFS_dom"/>
</dbReference>